<feature type="compositionally biased region" description="Low complexity" evidence="1">
    <location>
        <begin position="525"/>
        <end position="535"/>
    </location>
</feature>
<dbReference type="KEGG" id="gsu:GSU2528"/>
<dbReference type="eggNOG" id="COG3712">
    <property type="taxonomic scope" value="Bacteria"/>
</dbReference>
<feature type="compositionally biased region" description="Basic and acidic residues" evidence="1">
    <location>
        <begin position="541"/>
        <end position="558"/>
    </location>
</feature>
<evidence type="ECO:0000313" key="4">
    <source>
        <dbReference type="Proteomes" id="UP000000577"/>
    </source>
</evidence>
<feature type="compositionally biased region" description="Pro residues" evidence="1">
    <location>
        <begin position="499"/>
        <end position="517"/>
    </location>
</feature>
<reference evidence="3 4" key="1">
    <citation type="journal article" date="2003" name="Science">
        <title>Genome of Geobacter sulfurreducens: metal reduction in subsurface environments.</title>
        <authorList>
            <person name="Methe B.A."/>
            <person name="Nelson K.E."/>
            <person name="Eisen J.A."/>
            <person name="Paulsen I.T."/>
            <person name="Nelson W."/>
            <person name="Heidelberg J.F."/>
            <person name="Wu D."/>
            <person name="Wu M."/>
            <person name="Ward N."/>
            <person name="Beanan M.J."/>
            <person name="Dodson R.J."/>
            <person name="Madupu R."/>
            <person name="Brinkac L.M."/>
            <person name="Daugherty S.C."/>
            <person name="DeBoy R.T."/>
            <person name="Durkin A.S."/>
            <person name="Gwinn M."/>
            <person name="Kolonay J.F."/>
            <person name="Sullivan S.A."/>
            <person name="Haft D.H."/>
            <person name="Selengut J."/>
            <person name="Davidsen T.M."/>
            <person name="Zafar N."/>
            <person name="White O."/>
            <person name="Tran B."/>
            <person name="Romero C."/>
            <person name="Forberger H.A."/>
            <person name="Weidman J."/>
            <person name="Khouri H."/>
            <person name="Feldblyum T.V."/>
            <person name="Utterback T.R."/>
            <person name="Van Aken S.E."/>
            <person name="Lovley D.R."/>
            <person name="Fraser C.M."/>
        </authorList>
    </citation>
    <scope>NUCLEOTIDE SEQUENCE [LARGE SCALE GENOMIC DNA]</scope>
    <source>
        <strain evidence="4">ATCC 51573 / DSM 12127 / PCA</strain>
    </source>
</reference>
<dbReference type="AlphaFoldDB" id="Q74A62"/>
<name>Q74A62_GEOSL</name>
<sequence length="626" mass="69404">MGIVSRAAALCAIVILWVASVVGAAELGTARLSLVAGDVQILTEDTNEWVAAAVNTPLAEGDRLWSPDGSRAEIQVRGGVQVRVDARTALDIVDLGRESFQLSLAEGRAYLTNRKGGVDRIRVDTPYASTGIYDNSIVMVDATSGGTAVVAVIKGYAVVETRQGTTRVSAGSELRLRADEQAEIAPIGSPDEWETWNRKRDRLLADAAESLRYVPDELDDYAADLDANGRWLYAREYGYVWSPRVSAAVDWAPYRLGRWTWVRGSYVWISYEPWGWAPYHYGRWVFVSRVGWCWVPPSRGAAYWGPGYVGWVYSSDTVAWVPLAPGEIYYGIGFYGPFSVDITNVAVNPVVVRTYRHIHVRNAVTIIDRDTFITGRRGRSIARENPFISARVEVGPPAIRPARETRRPIDKRIAPERQPPERIRKLKPEEVRRDRRTVPGDAGSVFSPGRQADEMRVKRRETPHRQEAAPAPSGSRQGGKGAGLPSGRERTPEGKGRNAPPPPVPRAVPGKAPSPPPRPDDAVRQPRVQQRSPQVKTPAPDTRKQMPEVKKQVPEMKRQAPAPEEQTPQVKPAPPAGAGGQGREISNRPAPRPEQAREPELQRPARERRDEGQGKDRKKYGRDDRE</sequence>
<dbReference type="RefSeq" id="WP_010943164.1">
    <property type="nucleotide sequence ID" value="NC_002939.5"/>
</dbReference>
<keyword evidence="4" id="KW-1185">Reference proteome</keyword>
<evidence type="ECO:0000313" key="3">
    <source>
        <dbReference type="EMBL" id="AAR35901.2"/>
    </source>
</evidence>
<organism evidence="3 4">
    <name type="scientific">Geobacter sulfurreducens (strain ATCC 51573 / DSM 12127 / PCA)</name>
    <dbReference type="NCBI Taxonomy" id="243231"/>
    <lineage>
        <taxon>Bacteria</taxon>
        <taxon>Pseudomonadati</taxon>
        <taxon>Thermodesulfobacteriota</taxon>
        <taxon>Desulfuromonadia</taxon>
        <taxon>Geobacterales</taxon>
        <taxon>Geobacteraceae</taxon>
        <taxon>Geobacter</taxon>
    </lineage>
</organism>
<dbReference type="Pfam" id="PF04773">
    <property type="entry name" value="FecR"/>
    <property type="match status" value="1"/>
</dbReference>
<feature type="compositionally biased region" description="Basic and acidic residues" evidence="1">
    <location>
        <begin position="401"/>
        <end position="438"/>
    </location>
</feature>
<feature type="region of interest" description="Disordered" evidence="1">
    <location>
        <begin position="398"/>
        <end position="626"/>
    </location>
</feature>
<dbReference type="STRING" id="243231.GSU2528"/>
<dbReference type="InterPro" id="IPR046535">
    <property type="entry name" value="DUF6600"/>
</dbReference>
<protein>
    <submittedName>
        <fullName evidence="3">FecR domain protein</fullName>
    </submittedName>
</protein>
<evidence type="ECO:0000256" key="1">
    <source>
        <dbReference type="SAM" id="MobiDB-lite"/>
    </source>
</evidence>
<dbReference type="EMBL" id="AE017180">
    <property type="protein sequence ID" value="AAR35901.2"/>
    <property type="molecule type" value="Genomic_DNA"/>
</dbReference>
<dbReference type="InParanoid" id="Q74A62"/>
<dbReference type="HOGENOM" id="CLU_029840_0_0_7"/>
<dbReference type="PANTHER" id="PTHR38731:SF3">
    <property type="entry name" value="BLL6125 PROTEIN"/>
    <property type="match status" value="1"/>
</dbReference>
<gene>
    <name evidence="3" type="ordered locus">GSU2528</name>
</gene>
<dbReference type="Proteomes" id="UP000000577">
    <property type="component" value="Chromosome"/>
</dbReference>
<feature type="compositionally biased region" description="Basic and acidic residues" evidence="1">
    <location>
        <begin position="594"/>
        <end position="626"/>
    </location>
</feature>
<proteinExistence type="predicted"/>
<dbReference type="OrthoDB" id="5485224at2"/>
<dbReference type="PATRIC" id="fig|243231.5.peg.2557"/>
<dbReference type="InterPro" id="IPR006860">
    <property type="entry name" value="FecR"/>
</dbReference>
<accession>Q74A62</accession>
<dbReference type="EnsemblBacteria" id="AAR35901">
    <property type="protein sequence ID" value="AAR35901"/>
    <property type="gene ID" value="GSU2528"/>
</dbReference>
<dbReference type="Pfam" id="PF20245">
    <property type="entry name" value="DUF6600"/>
    <property type="match status" value="1"/>
</dbReference>
<dbReference type="SMR" id="Q74A62"/>
<reference evidence="3 4" key="2">
    <citation type="journal article" date="2012" name="BMC Genomics">
        <title>Comparative genomic analysis of Geobacter sulfurreducens KN400, a strain with enhanced capacity for extracellular electron transfer and electricity production.</title>
        <authorList>
            <person name="Butler J.E."/>
            <person name="Young N.D."/>
            <person name="Aklujkar M."/>
            <person name="Lovley D.R."/>
        </authorList>
    </citation>
    <scope>NUCLEOTIDE SEQUENCE [LARGE SCALE GENOMIC DNA]</scope>
    <source>
        <strain evidence="4">ATCC 51573 / DSM 12127 / PCA</strain>
    </source>
</reference>
<evidence type="ECO:0000259" key="2">
    <source>
        <dbReference type="Pfam" id="PF04773"/>
    </source>
</evidence>
<feature type="domain" description="FecR protein" evidence="2">
    <location>
        <begin position="62"/>
        <end position="156"/>
    </location>
</feature>
<dbReference type="PANTHER" id="PTHR38731">
    <property type="entry name" value="LIPL45-RELATED LIPOPROTEIN-RELATED"/>
    <property type="match status" value="1"/>
</dbReference>
<feature type="compositionally biased region" description="Basic and acidic residues" evidence="1">
    <location>
        <begin position="487"/>
        <end position="496"/>
    </location>
</feature>